<sequence length="561" mass="61756">MIGQGEQQSAQPAQQSEVVPAVPTSPLPVIGDDQWNKDITGILTSNANNAIAELGFNPNVLRALKAADNDIAKLEAEKKILESKNRDLSAHLALANNRIDFSRQDTHAIWKEVIYYREKYHVLQRQHQEVLRAHSTCATGPPEQPYVHLLQELEKLQDMYRHILGQNTTLKFEVQRLMQQCVNAGLIPPPLNYNVTPIPALQPPALQPATARRVSEPAVVGRQQQIQIPAQYTQGLQPGPVVRQFVSPPSNPYATNLPVASNQTIVAGPVQAYNYHRAHFPQPQQVPAQLMSPPQHPQQTLPQQVQPPVPQQQIPATRPRPVIDLTNSDDERAPKRPRMASDPNVYTQHPREPVTHFQHQVHAQMPAQAPYQVLQQRHLQPRLQGVPMDYMQVQPMQQYYPQRSGTGPTYPYQQVSPQVSPYVGPYGASFLPNAPAPPISAPAAMDAYGAVTGSMQTQGQLLDANDQPQQMRPSTADAGTNITTTANTAEAPAERSIGTPLGSTPAAPPPDSAPVSPQVMASSRTHGGESSLPPLTEEQIKQMRSELADSMFTEPREDDET</sequence>
<reference evidence="1" key="2">
    <citation type="journal article" date="2020" name="Nat. Commun.">
        <title>Large-scale genome sequencing of mycorrhizal fungi provides insights into the early evolution of symbiotic traits.</title>
        <authorList>
            <person name="Miyauchi S."/>
            <person name="Kiss E."/>
            <person name="Kuo A."/>
            <person name="Drula E."/>
            <person name="Kohler A."/>
            <person name="Sanchez-Garcia M."/>
            <person name="Morin E."/>
            <person name="Andreopoulos B."/>
            <person name="Barry K.W."/>
            <person name="Bonito G."/>
            <person name="Buee M."/>
            <person name="Carver A."/>
            <person name="Chen C."/>
            <person name="Cichocki N."/>
            <person name="Clum A."/>
            <person name="Culley D."/>
            <person name="Crous P.W."/>
            <person name="Fauchery L."/>
            <person name="Girlanda M."/>
            <person name="Hayes R.D."/>
            <person name="Keri Z."/>
            <person name="LaButti K."/>
            <person name="Lipzen A."/>
            <person name="Lombard V."/>
            <person name="Magnuson J."/>
            <person name="Maillard F."/>
            <person name="Murat C."/>
            <person name="Nolan M."/>
            <person name="Ohm R.A."/>
            <person name="Pangilinan J."/>
            <person name="Pereira M.F."/>
            <person name="Perotto S."/>
            <person name="Peter M."/>
            <person name="Pfister S."/>
            <person name="Riley R."/>
            <person name="Sitrit Y."/>
            <person name="Stielow J.B."/>
            <person name="Szollosi G."/>
            <person name="Zifcakova L."/>
            <person name="Stursova M."/>
            <person name="Spatafora J.W."/>
            <person name="Tedersoo L."/>
            <person name="Vaario L.M."/>
            <person name="Yamada A."/>
            <person name="Yan M."/>
            <person name="Wang P."/>
            <person name="Xu J."/>
            <person name="Bruns T."/>
            <person name="Baldrian P."/>
            <person name="Vilgalys R."/>
            <person name="Dunand C."/>
            <person name="Henrissat B."/>
            <person name="Grigoriev I.V."/>
            <person name="Hibbett D."/>
            <person name="Nagy L.G."/>
            <person name="Martin F.M."/>
        </authorList>
    </citation>
    <scope>NUCLEOTIDE SEQUENCE</scope>
    <source>
        <strain evidence="1">P2</strain>
    </source>
</reference>
<protein>
    <submittedName>
        <fullName evidence="1">Uncharacterized protein</fullName>
    </submittedName>
</protein>
<dbReference type="Proteomes" id="UP000886501">
    <property type="component" value="Unassembled WGS sequence"/>
</dbReference>
<comment type="caution">
    <text evidence="1">The sequence shown here is derived from an EMBL/GenBank/DDBJ whole genome shotgun (WGS) entry which is preliminary data.</text>
</comment>
<organism evidence="1 2">
    <name type="scientific">Thelephora ganbajun</name>
    <name type="common">Ganba fungus</name>
    <dbReference type="NCBI Taxonomy" id="370292"/>
    <lineage>
        <taxon>Eukaryota</taxon>
        <taxon>Fungi</taxon>
        <taxon>Dikarya</taxon>
        <taxon>Basidiomycota</taxon>
        <taxon>Agaricomycotina</taxon>
        <taxon>Agaricomycetes</taxon>
        <taxon>Thelephorales</taxon>
        <taxon>Thelephoraceae</taxon>
        <taxon>Thelephora</taxon>
    </lineage>
</organism>
<accession>A0ACB6ZVE8</accession>
<name>A0ACB6ZVE8_THEGA</name>
<dbReference type="EMBL" id="MU117963">
    <property type="protein sequence ID" value="KAF9653569.1"/>
    <property type="molecule type" value="Genomic_DNA"/>
</dbReference>
<evidence type="ECO:0000313" key="2">
    <source>
        <dbReference type="Proteomes" id="UP000886501"/>
    </source>
</evidence>
<proteinExistence type="predicted"/>
<reference evidence="1" key="1">
    <citation type="submission" date="2019-10" db="EMBL/GenBank/DDBJ databases">
        <authorList>
            <consortium name="DOE Joint Genome Institute"/>
            <person name="Kuo A."/>
            <person name="Miyauchi S."/>
            <person name="Kiss E."/>
            <person name="Drula E."/>
            <person name="Kohler A."/>
            <person name="Sanchez-Garcia M."/>
            <person name="Andreopoulos B."/>
            <person name="Barry K.W."/>
            <person name="Bonito G."/>
            <person name="Buee M."/>
            <person name="Carver A."/>
            <person name="Chen C."/>
            <person name="Cichocki N."/>
            <person name="Clum A."/>
            <person name="Culley D."/>
            <person name="Crous P.W."/>
            <person name="Fauchery L."/>
            <person name="Girlanda M."/>
            <person name="Hayes R."/>
            <person name="Keri Z."/>
            <person name="Labutti K."/>
            <person name="Lipzen A."/>
            <person name="Lombard V."/>
            <person name="Magnuson J."/>
            <person name="Maillard F."/>
            <person name="Morin E."/>
            <person name="Murat C."/>
            <person name="Nolan M."/>
            <person name="Ohm R."/>
            <person name="Pangilinan J."/>
            <person name="Pereira M."/>
            <person name="Perotto S."/>
            <person name="Peter M."/>
            <person name="Riley R."/>
            <person name="Sitrit Y."/>
            <person name="Stielow B."/>
            <person name="Szollosi G."/>
            <person name="Zifcakova L."/>
            <person name="Stursova M."/>
            <person name="Spatafora J.W."/>
            <person name="Tedersoo L."/>
            <person name="Vaario L.-M."/>
            <person name="Yamada A."/>
            <person name="Yan M."/>
            <person name="Wang P."/>
            <person name="Xu J."/>
            <person name="Bruns T."/>
            <person name="Baldrian P."/>
            <person name="Vilgalys R."/>
            <person name="Henrissat B."/>
            <person name="Grigoriev I.V."/>
            <person name="Hibbett D."/>
            <person name="Nagy L.G."/>
            <person name="Martin F.M."/>
        </authorList>
    </citation>
    <scope>NUCLEOTIDE SEQUENCE</scope>
    <source>
        <strain evidence="1">P2</strain>
    </source>
</reference>
<gene>
    <name evidence="1" type="ORF">BDM02DRAFT_3107491</name>
</gene>
<evidence type="ECO:0000313" key="1">
    <source>
        <dbReference type="EMBL" id="KAF9653569.1"/>
    </source>
</evidence>
<keyword evidence="2" id="KW-1185">Reference proteome</keyword>